<name>A0ABS3VLJ2_MICEH</name>
<evidence type="ECO:0000256" key="1">
    <source>
        <dbReference type="SAM" id="Phobius"/>
    </source>
</evidence>
<feature type="transmembrane region" description="Helical" evidence="1">
    <location>
        <begin position="28"/>
        <end position="46"/>
    </location>
</feature>
<comment type="caution">
    <text evidence="2">The sequence shown here is derived from an EMBL/GenBank/DDBJ whole genome shotgun (WGS) entry which is preliminary data.</text>
</comment>
<keyword evidence="3" id="KW-1185">Reference proteome</keyword>
<gene>
    <name evidence="2" type="ORF">GSF22_04865</name>
</gene>
<feature type="transmembrane region" description="Helical" evidence="1">
    <location>
        <begin position="95"/>
        <end position="113"/>
    </location>
</feature>
<keyword evidence="1" id="KW-0472">Membrane</keyword>
<protein>
    <submittedName>
        <fullName evidence="2">Uncharacterized protein</fullName>
    </submittedName>
</protein>
<feature type="transmembrane region" description="Helical" evidence="1">
    <location>
        <begin position="66"/>
        <end position="83"/>
    </location>
</feature>
<sequence>MSPARSGSSLRDRLGAFRQAVARRRTPVLRTLAVLALGLAALFHLVGDGVPPSPEPGWRGWAVDHLHTLVWVDLAVTFWLAASPRPALRRWSSRVGLLALALYVAFRLVLHGVI</sequence>
<reference evidence="2 3" key="1">
    <citation type="submission" date="2019-12" db="EMBL/GenBank/DDBJ databases">
        <title>Whole genome sequencing of endophytic Actinobacterium Micromonospora sp. MPMI6T.</title>
        <authorList>
            <person name="Evv R."/>
            <person name="Podile A.R."/>
        </authorList>
    </citation>
    <scope>NUCLEOTIDE SEQUENCE [LARGE SCALE GENOMIC DNA]</scope>
    <source>
        <strain evidence="2 3">MPMI6</strain>
    </source>
</reference>
<evidence type="ECO:0000313" key="2">
    <source>
        <dbReference type="EMBL" id="MBO4205341.1"/>
    </source>
</evidence>
<accession>A0ABS3VLJ2</accession>
<dbReference type="EMBL" id="WVUH01000022">
    <property type="protein sequence ID" value="MBO4205341.1"/>
    <property type="molecule type" value="Genomic_DNA"/>
</dbReference>
<keyword evidence="1" id="KW-0812">Transmembrane</keyword>
<keyword evidence="1" id="KW-1133">Transmembrane helix</keyword>
<proteinExistence type="predicted"/>
<organism evidence="2 3">
    <name type="scientific">Micromonospora echinofusca</name>
    <dbReference type="NCBI Taxonomy" id="47858"/>
    <lineage>
        <taxon>Bacteria</taxon>
        <taxon>Bacillati</taxon>
        <taxon>Actinomycetota</taxon>
        <taxon>Actinomycetes</taxon>
        <taxon>Micromonosporales</taxon>
        <taxon>Micromonosporaceae</taxon>
        <taxon>Micromonospora</taxon>
    </lineage>
</organism>
<dbReference type="RefSeq" id="WP_208811525.1">
    <property type="nucleotide sequence ID" value="NZ_WVUH01000022.1"/>
</dbReference>
<dbReference type="Proteomes" id="UP000823521">
    <property type="component" value="Unassembled WGS sequence"/>
</dbReference>
<evidence type="ECO:0000313" key="3">
    <source>
        <dbReference type="Proteomes" id="UP000823521"/>
    </source>
</evidence>